<feature type="non-terminal residue" evidence="1">
    <location>
        <position position="12"/>
    </location>
</feature>
<protein>
    <submittedName>
        <fullName evidence="1">Uncharacterized protein</fullName>
    </submittedName>
</protein>
<evidence type="ECO:0000313" key="3">
    <source>
        <dbReference type="Proteomes" id="UP000676336"/>
    </source>
</evidence>
<sequence>MAHETKHDFWLE</sequence>
<evidence type="ECO:0000313" key="1">
    <source>
        <dbReference type="EMBL" id="CAF4354432.1"/>
    </source>
</evidence>
<organism evidence="1 3">
    <name type="scientific">Rotaria magnacalcarata</name>
    <dbReference type="NCBI Taxonomy" id="392030"/>
    <lineage>
        <taxon>Eukaryota</taxon>
        <taxon>Metazoa</taxon>
        <taxon>Spiralia</taxon>
        <taxon>Gnathifera</taxon>
        <taxon>Rotifera</taxon>
        <taxon>Eurotatoria</taxon>
        <taxon>Bdelloidea</taxon>
        <taxon>Philodinida</taxon>
        <taxon>Philodinidae</taxon>
        <taxon>Rotaria</taxon>
    </lineage>
</organism>
<dbReference type="Proteomes" id="UP000676336">
    <property type="component" value="Unassembled WGS sequence"/>
</dbReference>
<evidence type="ECO:0000313" key="2">
    <source>
        <dbReference type="EMBL" id="CAF5222368.1"/>
    </source>
</evidence>
<accession>A0A8S2UNP6</accession>
<name>A0A8S2UNP6_9BILA</name>
<comment type="caution">
    <text evidence="1">The sequence shown here is derived from an EMBL/GenBank/DDBJ whole genome shotgun (WGS) entry which is preliminary data.</text>
</comment>
<dbReference type="EMBL" id="CAJOBI010047396">
    <property type="protein sequence ID" value="CAF4354432.1"/>
    <property type="molecule type" value="Genomic_DNA"/>
</dbReference>
<proteinExistence type="predicted"/>
<dbReference type="EMBL" id="CAJOBI010353084">
    <property type="protein sequence ID" value="CAF5222368.1"/>
    <property type="molecule type" value="Genomic_DNA"/>
</dbReference>
<reference evidence="1" key="1">
    <citation type="submission" date="2021-02" db="EMBL/GenBank/DDBJ databases">
        <authorList>
            <person name="Nowell W R."/>
        </authorList>
    </citation>
    <scope>NUCLEOTIDE SEQUENCE</scope>
</reference>
<gene>
    <name evidence="1" type="ORF">SMN809_LOCUS28395</name>
    <name evidence="2" type="ORF">SMN809_LOCUS82804</name>
</gene>